<evidence type="ECO:0000313" key="3">
    <source>
        <dbReference type="EMBL" id="CAF4478920.1"/>
    </source>
</evidence>
<feature type="compositionally biased region" description="Basic and acidic residues" evidence="1">
    <location>
        <begin position="32"/>
        <end position="48"/>
    </location>
</feature>
<organism evidence="3 4">
    <name type="scientific">Rotaria magnacalcarata</name>
    <dbReference type="NCBI Taxonomy" id="392030"/>
    <lineage>
        <taxon>Eukaryota</taxon>
        <taxon>Metazoa</taxon>
        <taxon>Spiralia</taxon>
        <taxon>Gnathifera</taxon>
        <taxon>Rotifera</taxon>
        <taxon>Eurotatoria</taxon>
        <taxon>Bdelloidea</taxon>
        <taxon>Philodinida</taxon>
        <taxon>Philodinidae</taxon>
        <taxon>Rotaria</taxon>
    </lineage>
</organism>
<name>A0A8S2X5S6_9BILA</name>
<dbReference type="EMBL" id="CAJOBJ010075632">
    <property type="protein sequence ID" value="CAF4478920.1"/>
    <property type="molecule type" value="Genomic_DNA"/>
</dbReference>
<dbReference type="Proteomes" id="UP000681720">
    <property type="component" value="Unassembled WGS sequence"/>
</dbReference>
<evidence type="ECO:0000313" key="4">
    <source>
        <dbReference type="Proteomes" id="UP000681720"/>
    </source>
</evidence>
<feature type="non-terminal residue" evidence="3">
    <location>
        <position position="1"/>
    </location>
</feature>
<reference evidence="3" key="1">
    <citation type="submission" date="2021-02" db="EMBL/GenBank/DDBJ databases">
        <authorList>
            <person name="Nowell W R."/>
        </authorList>
    </citation>
    <scope>NUCLEOTIDE SEQUENCE</scope>
</reference>
<comment type="caution">
    <text evidence="3">The sequence shown here is derived from an EMBL/GenBank/DDBJ whole genome shotgun (WGS) entry which is preliminary data.</text>
</comment>
<sequence length="48" mass="5528">MDTDDDEGDNKEKTKLETKKANLKSVFDAEYDQSKDPDSGYLDELKKE</sequence>
<accession>A0A8S2X5S6</accession>
<protein>
    <submittedName>
        <fullName evidence="3">Uncharacterized protein</fullName>
    </submittedName>
</protein>
<proteinExistence type="predicted"/>
<dbReference type="EMBL" id="CAJOBI010071091">
    <property type="protein sequence ID" value="CAF4458358.1"/>
    <property type="molecule type" value="Genomic_DNA"/>
</dbReference>
<feature type="region of interest" description="Disordered" evidence="1">
    <location>
        <begin position="1"/>
        <end position="48"/>
    </location>
</feature>
<gene>
    <name evidence="3" type="ORF">GIL414_LOCUS33709</name>
    <name evidence="2" type="ORF">SMN809_LOCUS33051</name>
</gene>
<evidence type="ECO:0000313" key="2">
    <source>
        <dbReference type="EMBL" id="CAF4458358.1"/>
    </source>
</evidence>
<evidence type="ECO:0000256" key="1">
    <source>
        <dbReference type="SAM" id="MobiDB-lite"/>
    </source>
</evidence>
<dbReference type="AlphaFoldDB" id="A0A8S2X5S6"/>
<dbReference type="Proteomes" id="UP000676336">
    <property type="component" value="Unassembled WGS sequence"/>
</dbReference>
<feature type="compositionally biased region" description="Basic and acidic residues" evidence="1">
    <location>
        <begin position="10"/>
        <end position="20"/>
    </location>
</feature>